<evidence type="ECO:0000259" key="3">
    <source>
        <dbReference type="PROSITE" id="PS50004"/>
    </source>
</evidence>
<feature type="region of interest" description="Disordered" evidence="1">
    <location>
        <begin position="676"/>
        <end position="723"/>
    </location>
</feature>
<feature type="chain" id="PRO_5003261492" description="C2 domain-containing protein" evidence="2">
    <location>
        <begin position="18"/>
        <end position="780"/>
    </location>
</feature>
<dbReference type="PANTHER" id="PTHR35498:SF1">
    <property type="entry name" value="LOW PSII ACCUMULATION-LIKE PROTEIN"/>
    <property type="match status" value="1"/>
</dbReference>
<keyword evidence="2" id="KW-0732">Signal</keyword>
<dbReference type="Proteomes" id="UP000002729">
    <property type="component" value="Unassembled WGS sequence"/>
</dbReference>
<sequence length="780" mass="82007">MARVALALLCALVPLNAFVAPAARKAHVVLRAEPEVPIPPKPGKSISAAQKSKLLQEAQTPWRTVRTFFYGAFGLSATVGGITALAQTAASVAGQPDALPLSQCGVNVLVDAGVVAACLYGNSVDNGEAADITVADETAPLADDVAEARRDAVAKLRVDVGLGDLKRSAAVRTLQRDAGQAVVVLGGPRAAVDDALLDALIQRNAFARAECVVVPVRLDDGAGAAPATNALTVDEAPFVALPNADDAAAWRSYLEDELATAADQGADTSAGVVVALRRDGTVASRNVGKPPWPQLIAAIDAKAEVAANGHATMDGGRPNHEDWISGQASAPARGAPSMEESMRRSVAMRVERARIVEKANVEAGKREIGEARKAKRRASRASRDEKPREDPKLEVLLVGCRGLPKMDMLLGKCDAYVVVAVGDETRKSKTVIRSYNPVFNERLVFSVPPLVDRVALTIYDYDMIGSDELVGNVEEPLVTANARANELLRRDIAHATARRKHGNGCVKFKLRWLEADGAGGDAAPAPAEPRPNATRRRSFDGAVGGRRGSVGGGRRRSVGGRSLGSLGERPPAPAEALPALPKWRCQRCAYDDNDPAADTCEACELSKDAPRRRGRRLSFQGLKEALGLAAPPPEETYAAAGGEGGAAAAAAAAPAPAPAAAPMRRSSDMLEKFARTKEEQENAAKQAETDLFALANEGSDKREKRIRAARRSKERVETGLDPDAFGDDVVDAIEVKKAKIKAGAAAGWKAARRASAGAILAVTSLAGDIKDAAWKDDPLM</sequence>
<dbReference type="Pfam" id="PF11998">
    <property type="entry name" value="DUF3493"/>
    <property type="match status" value="1"/>
</dbReference>
<reference evidence="4 5" key="1">
    <citation type="journal article" date="2011" name="Proc. Natl. Acad. Sci. U.S.A.">
        <title>Niche of harmful alga Aureococcus anophagefferens revealed through ecogenomics.</title>
        <authorList>
            <person name="Gobler C.J."/>
            <person name="Berry D.L."/>
            <person name="Dyhrman S.T."/>
            <person name="Wilhelm S.W."/>
            <person name="Salamov A."/>
            <person name="Lobanov A.V."/>
            <person name="Zhang Y."/>
            <person name="Collier J.L."/>
            <person name="Wurch L.L."/>
            <person name="Kustka A.B."/>
            <person name="Dill B.D."/>
            <person name="Shah M."/>
            <person name="VerBerkmoes N.C."/>
            <person name="Kuo A."/>
            <person name="Terry A."/>
            <person name="Pangilinan J."/>
            <person name="Lindquist E.A."/>
            <person name="Lucas S."/>
            <person name="Paulsen I.T."/>
            <person name="Hattenrath-Lehmann T.K."/>
            <person name="Talmage S.C."/>
            <person name="Walker E.A."/>
            <person name="Koch F."/>
            <person name="Burson A.M."/>
            <person name="Marcoval M.A."/>
            <person name="Tang Y.Z."/>
            <person name="Lecleir G.R."/>
            <person name="Coyne K.J."/>
            <person name="Berg G.M."/>
            <person name="Bertrand E.M."/>
            <person name="Saito M.A."/>
            <person name="Gladyshev V.N."/>
            <person name="Grigoriev I.V."/>
        </authorList>
    </citation>
    <scope>NUCLEOTIDE SEQUENCE [LARGE SCALE GENOMIC DNA]</scope>
    <source>
        <strain evidence="5">CCMP 1984</strain>
    </source>
</reference>
<feature type="signal peptide" evidence="2">
    <location>
        <begin position="1"/>
        <end position="17"/>
    </location>
</feature>
<dbReference type="InterPro" id="IPR000008">
    <property type="entry name" value="C2_dom"/>
</dbReference>
<protein>
    <recommendedName>
        <fullName evidence="3">C2 domain-containing protein</fullName>
    </recommendedName>
</protein>
<dbReference type="EMBL" id="GL833129">
    <property type="protein sequence ID" value="EGB07824.1"/>
    <property type="molecule type" value="Genomic_DNA"/>
</dbReference>
<dbReference type="CDD" id="cd00030">
    <property type="entry name" value="C2"/>
    <property type="match status" value="1"/>
</dbReference>
<dbReference type="OrthoDB" id="5130at2759"/>
<accession>F0Y9V5</accession>
<evidence type="ECO:0000256" key="1">
    <source>
        <dbReference type="SAM" id="MobiDB-lite"/>
    </source>
</evidence>
<feature type="domain" description="C2" evidence="3">
    <location>
        <begin position="374"/>
        <end position="491"/>
    </location>
</feature>
<proteinExistence type="predicted"/>
<feature type="compositionally biased region" description="Gly residues" evidence="1">
    <location>
        <begin position="542"/>
        <end position="552"/>
    </location>
</feature>
<dbReference type="InParanoid" id="F0Y9V5"/>
<feature type="compositionally biased region" description="Basic residues" evidence="1">
    <location>
        <begin position="704"/>
        <end position="713"/>
    </location>
</feature>
<gene>
    <name evidence="4" type="ORF">AURANDRAFT_71677</name>
</gene>
<dbReference type="AlphaFoldDB" id="F0Y9V5"/>
<dbReference type="PANTHER" id="PTHR35498">
    <property type="entry name" value="PROTEIN LOW PSII ACCUMULATION 1, CHLOROPLASTIC"/>
    <property type="match status" value="1"/>
</dbReference>
<dbReference type="Gene3D" id="2.60.40.150">
    <property type="entry name" value="C2 domain"/>
    <property type="match status" value="1"/>
</dbReference>
<dbReference type="SMART" id="SM00239">
    <property type="entry name" value="C2"/>
    <property type="match status" value="1"/>
</dbReference>
<dbReference type="SUPFAM" id="SSF49562">
    <property type="entry name" value="C2 domain (Calcium/lipid-binding domain, CaLB)"/>
    <property type="match status" value="1"/>
</dbReference>
<dbReference type="GeneID" id="20228336"/>
<evidence type="ECO:0000256" key="2">
    <source>
        <dbReference type="SAM" id="SignalP"/>
    </source>
</evidence>
<dbReference type="KEGG" id="aaf:AURANDRAFT_71677"/>
<dbReference type="RefSeq" id="XP_009037205.1">
    <property type="nucleotide sequence ID" value="XM_009038957.1"/>
</dbReference>
<dbReference type="Pfam" id="PF00168">
    <property type="entry name" value="C2"/>
    <property type="match status" value="1"/>
</dbReference>
<dbReference type="InterPro" id="IPR021883">
    <property type="entry name" value="LPA1-like"/>
</dbReference>
<name>F0Y9V5_AURAN</name>
<dbReference type="PROSITE" id="PS50004">
    <property type="entry name" value="C2"/>
    <property type="match status" value="1"/>
</dbReference>
<dbReference type="InterPro" id="IPR035892">
    <property type="entry name" value="C2_domain_sf"/>
</dbReference>
<feature type="region of interest" description="Disordered" evidence="1">
    <location>
        <begin position="519"/>
        <end position="575"/>
    </location>
</feature>
<organism evidence="5">
    <name type="scientific">Aureococcus anophagefferens</name>
    <name type="common">Harmful bloom alga</name>
    <dbReference type="NCBI Taxonomy" id="44056"/>
    <lineage>
        <taxon>Eukaryota</taxon>
        <taxon>Sar</taxon>
        <taxon>Stramenopiles</taxon>
        <taxon>Ochrophyta</taxon>
        <taxon>Pelagophyceae</taxon>
        <taxon>Pelagomonadales</taxon>
        <taxon>Pelagomonadaceae</taxon>
        <taxon>Aureococcus</taxon>
    </lineage>
</organism>
<evidence type="ECO:0000313" key="4">
    <source>
        <dbReference type="EMBL" id="EGB07824.1"/>
    </source>
</evidence>
<feature type="region of interest" description="Disordered" evidence="1">
    <location>
        <begin position="367"/>
        <end position="389"/>
    </location>
</feature>
<evidence type="ECO:0000313" key="5">
    <source>
        <dbReference type="Proteomes" id="UP000002729"/>
    </source>
</evidence>
<keyword evidence="5" id="KW-1185">Reference proteome</keyword>